<reference evidence="2" key="1">
    <citation type="submission" date="2017-09" db="EMBL/GenBank/DDBJ databases">
        <title>Depth-based differentiation of microbial function through sediment-hosted aquifers and enrichment of novel symbionts in the deep terrestrial subsurface.</title>
        <authorList>
            <person name="Probst A.J."/>
            <person name="Ladd B."/>
            <person name="Jarett J.K."/>
            <person name="Geller-Mcgrath D.E."/>
            <person name="Sieber C.M.K."/>
            <person name="Emerson J.B."/>
            <person name="Anantharaman K."/>
            <person name="Thomas B.C."/>
            <person name="Malmstrom R."/>
            <person name="Stieglmeier M."/>
            <person name="Klingl A."/>
            <person name="Woyke T."/>
            <person name="Ryan C.M."/>
            <person name="Banfield J.F."/>
        </authorList>
    </citation>
    <scope>NUCLEOTIDE SEQUENCE [LARGE SCALE GENOMIC DNA]</scope>
</reference>
<dbReference type="Proteomes" id="UP000230903">
    <property type="component" value="Unassembled WGS sequence"/>
</dbReference>
<protein>
    <submittedName>
        <fullName evidence="1">Uncharacterized protein</fullName>
    </submittedName>
</protein>
<proteinExistence type="predicted"/>
<gene>
    <name evidence="1" type="ORF">COU10_02455</name>
</gene>
<organism evidence="1 2">
    <name type="scientific">Candidatus Harrisonbacteria bacterium CG10_big_fil_rev_8_21_14_0_10_45_28</name>
    <dbReference type="NCBI Taxonomy" id="1974586"/>
    <lineage>
        <taxon>Bacteria</taxon>
        <taxon>Candidatus Harrisoniibacteriota</taxon>
    </lineage>
</organism>
<comment type="caution">
    <text evidence="1">The sequence shown here is derived from an EMBL/GenBank/DDBJ whole genome shotgun (WGS) entry which is preliminary data.</text>
</comment>
<dbReference type="EMBL" id="PFBC01000039">
    <property type="protein sequence ID" value="PIR87824.1"/>
    <property type="molecule type" value="Genomic_DNA"/>
</dbReference>
<evidence type="ECO:0000313" key="2">
    <source>
        <dbReference type="Proteomes" id="UP000230903"/>
    </source>
</evidence>
<dbReference type="AlphaFoldDB" id="A0A2H0UN34"/>
<accession>A0A2H0UN34</accession>
<evidence type="ECO:0000313" key="1">
    <source>
        <dbReference type="EMBL" id="PIR87824.1"/>
    </source>
</evidence>
<name>A0A2H0UN34_9BACT</name>
<sequence>MKILIRRWEGGAVLGVYDVYEDSRTRDRWAREQGHEDFLGWSAARGDPKIFFAPDGPAERLLRRWLDGESPQVETLRYLRPDTECKVCGHTGDTPCPKHEG</sequence>